<protein>
    <submittedName>
        <fullName evidence="3">Extensin</fullName>
    </submittedName>
</protein>
<dbReference type="RefSeq" id="WP_111199392.1">
    <property type="nucleotide sequence ID" value="NZ_QKVK01000007.1"/>
</dbReference>
<proteinExistence type="predicted"/>
<feature type="domain" description="Extensin-like C-terminal" evidence="2">
    <location>
        <begin position="44"/>
        <end position="218"/>
    </location>
</feature>
<dbReference type="AlphaFoldDB" id="A0A2W2B7H4"/>
<organism evidence="3 4">
    <name type="scientific">Aestuariivirga litoralis</name>
    <dbReference type="NCBI Taxonomy" id="2650924"/>
    <lineage>
        <taxon>Bacteria</taxon>
        <taxon>Pseudomonadati</taxon>
        <taxon>Pseudomonadota</taxon>
        <taxon>Alphaproteobacteria</taxon>
        <taxon>Hyphomicrobiales</taxon>
        <taxon>Aestuariivirgaceae</taxon>
        <taxon>Aestuariivirga</taxon>
    </lineage>
</organism>
<name>A0A2W2B7H4_9HYPH</name>
<dbReference type="EMBL" id="QKVK01000007">
    <property type="protein sequence ID" value="PZF76008.1"/>
    <property type="molecule type" value="Genomic_DNA"/>
</dbReference>
<keyword evidence="4" id="KW-1185">Reference proteome</keyword>
<feature type="chain" id="PRO_5016146602" evidence="1">
    <location>
        <begin position="30"/>
        <end position="218"/>
    </location>
</feature>
<evidence type="ECO:0000256" key="1">
    <source>
        <dbReference type="SAM" id="SignalP"/>
    </source>
</evidence>
<dbReference type="Proteomes" id="UP000248795">
    <property type="component" value="Unassembled WGS sequence"/>
</dbReference>
<dbReference type="Pfam" id="PF06904">
    <property type="entry name" value="Extensin-like_C"/>
    <property type="match status" value="1"/>
</dbReference>
<evidence type="ECO:0000259" key="2">
    <source>
        <dbReference type="Pfam" id="PF06904"/>
    </source>
</evidence>
<reference evidence="4" key="1">
    <citation type="submission" date="2018-06" db="EMBL/GenBank/DDBJ databases">
        <title>Aestuariibacter litoralis strain KCTC 52945T.</title>
        <authorList>
            <person name="Li X."/>
            <person name="Salam N."/>
            <person name="Li J.-L."/>
            <person name="Chen Y.-M."/>
            <person name="Yang Z.-W."/>
            <person name="Zhang L.-Y."/>
            <person name="Han M.-X."/>
            <person name="Xiao M."/>
            <person name="Li W.-J."/>
        </authorList>
    </citation>
    <scope>NUCLEOTIDE SEQUENCE [LARGE SCALE GENOMIC DNA]</scope>
    <source>
        <strain evidence="4">KCTC 52945</strain>
    </source>
</reference>
<dbReference type="InterPro" id="IPR009683">
    <property type="entry name" value="Extensin-like_C"/>
</dbReference>
<evidence type="ECO:0000313" key="4">
    <source>
        <dbReference type="Proteomes" id="UP000248795"/>
    </source>
</evidence>
<accession>A0A2W2B7H4</accession>
<sequence length="218" mass="23815">MSPTPFLRKILIAVAIAAVLAACSSSKKGGNFSTKGLRPPEASCRVKPSRIGLAEKIRNINEHNGCQVPNAWKVQSLGSVTFSQPVILNCGMAEPVYGWLEDVVQPTAQRSFGESIVSIDVAASYACRPRNNQSGAKMSEHGFGNALDISAFTLESGRRITVEQGWWGSADERRFLHTVHDRACGEFHTVLGPDSGRAHRDHLHLDLQNRENGSTYCR</sequence>
<comment type="caution">
    <text evidence="3">The sequence shown here is derived from an EMBL/GenBank/DDBJ whole genome shotgun (WGS) entry which is preliminary data.</text>
</comment>
<evidence type="ECO:0000313" key="3">
    <source>
        <dbReference type="EMBL" id="PZF76008.1"/>
    </source>
</evidence>
<keyword evidence="1" id="KW-0732">Signal</keyword>
<feature type="signal peptide" evidence="1">
    <location>
        <begin position="1"/>
        <end position="29"/>
    </location>
</feature>
<gene>
    <name evidence="3" type="ORF">DK847_15295</name>
</gene>